<keyword evidence="1" id="KW-0472">Membrane</keyword>
<dbReference type="EMBL" id="MDVB01000118">
    <property type="protein sequence ID" value="PIT12373.1"/>
    <property type="molecule type" value="Genomic_DNA"/>
</dbReference>
<evidence type="ECO:0000259" key="3">
    <source>
        <dbReference type="Pfam" id="PF04536"/>
    </source>
</evidence>
<dbReference type="AlphaFoldDB" id="A0A2N9WR84"/>
<dbReference type="Pfam" id="PF04536">
    <property type="entry name" value="TPM_phosphatase"/>
    <property type="match status" value="1"/>
</dbReference>
<dbReference type="PANTHER" id="PTHR30373">
    <property type="entry name" value="UPF0603 PROTEIN YGCG"/>
    <property type="match status" value="1"/>
</dbReference>
<keyword evidence="1" id="KW-0812">Transmembrane</keyword>
<reference evidence="4 5" key="1">
    <citation type="journal article" date="2017" name="MBio">
        <title>Type VI secretion-mediated competition in the bee gut microbiome.</title>
        <authorList>
            <person name="Steele M.I."/>
            <person name="Kwong W.K."/>
            <person name="Powell J.E."/>
            <person name="Whiteley M."/>
            <person name="Moran N.A."/>
        </authorList>
    </citation>
    <scope>NUCLEOTIDE SEQUENCE [LARGE SCALE GENOMIC DNA]</scope>
    <source>
        <strain evidence="4 5">App2-2</strain>
    </source>
</reference>
<comment type="caution">
    <text evidence="4">The sequence shown here is derived from an EMBL/GenBank/DDBJ whole genome shotgun (WGS) entry which is preliminary data.</text>
</comment>
<keyword evidence="2" id="KW-0732">Signal</keyword>
<feature type="transmembrane region" description="Helical" evidence="1">
    <location>
        <begin position="184"/>
        <end position="202"/>
    </location>
</feature>
<dbReference type="Proteomes" id="UP000231293">
    <property type="component" value="Unassembled WGS sequence"/>
</dbReference>
<evidence type="ECO:0000256" key="2">
    <source>
        <dbReference type="SAM" id="SignalP"/>
    </source>
</evidence>
<accession>A0A2N9WR84</accession>
<feature type="domain" description="TPM" evidence="3">
    <location>
        <begin position="40"/>
        <end position="163"/>
    </location>
</feature>
<proteinExistence type="predicted"/>
<name>A0A2N9WR84_9NEIS</name>
<feature type="signal peptide" evidence="2">
    <location>
        <begin position="1"/>
        <end position="26"/>
    </location>
</feature>
<gene>
    <name evidence="4" type="ORF">BGI32_09845</name>
</gene>
<dbReference type="RefSeq" id="WP_100114267.1">
    <property type="nucleotide sequence ID" value="NZ_MDVB01000118.1"/>
</dbReference>
<evidence type="ECO:0000313" key="5">
    <source>
        <dbReference type="Proteomes" id="UP000231293"/>
    </source>
</evidence>
<evidence type="ECO:0000256" key="1">
    <source>
        <dbReference type="SAM" id="Phobius"/>
    </source>
</evidence>
<dbReference type="Gene3D" id="3.10.310.50">
    <property type="match status" value="1"/>
</dbReference>
<protein>
    <recommendedName>
        <fullName evidence="3">TPM domain-containing protein</fullName>
    </recommendedName>
</protein>
<organism evidence="4 5">
    <name type="scientific">Snodgrassella alvi</name>
    <dbReference type="NCBI Taxonomy" id="1196083"/>
    <lineage>
        <taxon>Bacteria</taxon>
        <taxon>Pseudomonadati</taxon>
        <taxon>Pseudomonadota</taxon>
        <taxon>Betaproteobacteria</taxon>
        <taxon>Neisseriales</taxon>
        <taxon>Neisseriaceae</taxon>
        <taxon>Snodgrassella</taxon>
    </lineage>
</organism>
<sequence length="291" mass="31086">MNTIRLSARKLLLLLLGCCFALLAPAAENLAPVPALTAPVMDTANMLQPDTREDLNGQLQAFSRERGSQIVVLTVPTIAPETPFDYATRVMNSWKPGRKGIDDGVLLLLVRDEHKTFLAPGRGLEGAIPDVYAKRILDDVLRPQLRANNADGGVRQAVDLLEKLIKGEKLPAVQQPELQQTNSFTAMLIEAMFLVFIAGAFLKNIFGNTLGSTIVAFLVLTLGWYIGWNLFITIIIAIVSFVVTFIFAGNVFIGGYNNNGNDDFWGRGGGSGGGFGGGGGGYGGGGASGNW</sequence>
<feature type="transmembrane region" description="Helical" evidence="1">
    <location>
        <begin position="209"/>
        <end position="226"/>
    </location>
</feature>
<feature type="chain" id="PRO_5014867269" description="TPM domain-containing protein" evidence="2">
    <location>
        <begin position="27"/>
        <end position="291"/>
    </location>
</feature>
<evidence type="ECO:0000313" key="4">
    <source>
        <dbReference type="EMBL" id="PIT12373.1"/>
    </source>
</evidence>
<dbReference type="InterPro" id="IPR007621">
    <property type="entry name" value="TPM_dom"/>
</dbReference>
<keyword evidence="1" id="KW-1133">Transmembrane helix</keyword>
<dbReference type="PANTHER" id="PTHR30373:SF2">
    <property type="entry name" value="UPF0603 PROTEIN YGCG"/>
    <property type="match status" value="1"/>
</dbReference>
<feature type="transmembrane region" description="Helical" evidence="1">
    <location>
        <begin position="232"/>
        <end position="253"/>
    </location>
</feature>